<proteinExistence type="predicted"/>
<dbReference type="Proteomes" id="UP000280036">
    <property type="component" value="Unassembled WGS sequence"/>
</dbReference>
<gene>
    <name evidence="1" type="ORF">NCTC10126_01005</name>
</gene>
<protein>
    <submittedName>
        <fullName evidence="1">Uncharacterized protein</fullName>
    </submittedName>
</protein>
<name>A0A3P8ME08_9BACT</name>
<evidence type="ECO:0000313" key="2">
    <source>
        <dbReference type="Proteomes" id="UP000280036"/>
    </source>
</evidence>
<evidence type="ECO:0000313" key="1">
    <source>
        <dbReference type="EMBL" id="VDR42480.1"/>
    </source>
</evidence>
<dbReference type="EMBL" id="UZVY01000002">
    <property type="protein sequence ID" value="VDR42480.1"/>
    <property type="molecule type" value="Genomic_DNA"/>
</dbReference>
<sequence length="81" mass="9452">MHDFLDTLSNGKKFTTNWSMLMKLARVKKLFTVDESNSSYLPMTVLFKEQLNKPNVKSIEINYNSDSKKFMFLSAGLEFDF</sequence>
<dbReference type="OrthoDB" id="403377at2"/>
<reference evidence="1 2" key="1">
    <citation type="submission" date="2018-12" db="EMBL/GenBank/DDBJ databases">
        <authorList>
            <consortium name="Pathogen Informatics"/>
        </authorList>
    </citation>
    <scope>NUCLEOTIDE SEQUENCE [LARGE SCALE GENOMIC DNA]</scope>
    <source>
        <strain evidence="1 2">NCTC10126</strain>
    </source>
</reference>
<accession>A0A3P8ME08</accession>
<organism evidence="1 2">
    <name type="scientific">Mycoplasmopsis caviae</name>
    <dbReference type="NCBI Taxonomy" id="55603"/>
    <lineage>
        <taxon>Bacteria</taxon>
        <taxon>Bacillati</taxon>
        <taxon>Mycoplasmatota</taxon>
        <taxon>Mycoplasmoidales</taxon>
        <taxon>Metamycoplasmataceae</taxon>
        <taxon>Mycoplasmopsis</taxon>
    </lineage>
</organism>
<dbReference type="RefSeq" id="WP_126118659.1">
    <property type="nucleotide sequence ID" value="NZ_UZVY01000002.1"/>
</dbReference>
<dbReference type="AlphaFoldDB" id="A0A3P8ME08"/>